<keyword evidence="3" id="KW-1185">Reference proteome</keyword>
<protein>
    <recommendedName>
        <fullName evidence="1">N-acetyltransferase domain-containing protein</fullName>
    </recommendedName>
</protein>
<dbReference type="Proteomes" id="UP000217199">
    <property type="component" value="Unassembled WGS sequence"/>
</dbReference>
<feature type="domain" description="N-acetyltransferase" evidence="1">
    <location>
        <begin position="148"/>
        <end position="200"/>
    </location>
</feature>
<evidence type="ECO:0000259" key="1">
    <source>
        <dbReference type="Pfam" id="PF13508"/>
    </source>
</evidence>
<comment type="caution">
    <text evidence="2">The sequence shown here is derived from an EMBL/GenBank/DDBJ whole genome shotgun (WGS) entry which is preliminary data.</text>
</comment>
<dbReference type="InterPro" id="IPR016181">
    <property type="entry name" value="Acyl_CoA_acyltransferase"/>
</dbReference>
<evidence type="ECO:0000313" key="2">
    <source>
        <dbReference type="EMBL" id="PAV17571.1"/>
    </source>
</evidence>
<organism evidence="2 3">
    <name type="scientific">Pyrrhoderma noxium</name>
    <dbReference type="NCBI Taxonomy" id="2282107"/>
    <lineage>
        <taxon>Eukaryota</taxon>
        <taxon>Fungi</taxon>
        <taxon>Dikarya</taxon>
        <taxon>Basidiomycota</taxon>
        <taxon>Agaricomycotina</taxon>
        <taxon>Agaricomycetes</taxon>
        <taxon>Hymenochaetales</taxon>
        <taxon>Hymenochaetaceae</taxon>
        <taxon>Pyrrhoderma</taxon>
    </lineage>
</organism>
<dbReference type="OrthoDB" id="4738875at2759"/>
<dbReference type="Gene3D" id="3.40.630.30">
    <property type="match status" value="1"/>
</dbReference>
<evidence type="ECO:0000313" key="3">
    <source>
        <dbReference type="Proteomes" id="UP000217199"/>
    </source>
</evidence>
<dbReference type="GO" id="GO:0016747">
    <property type="term" value="F:acyltransferase activity, transferring groups other than amino-acyl groups"/>
    <property type="evidence" value="ECO:0007669"/>
    <property type="project" value="InterPro"/>
</dbReference>
<name>A0A286UD86_9AGAM</name>
<reference evidence="2 3" key="1">
    <citation type="journal article" date="2017" name="Mol. Ecol.">
        <title>Comparative and population genomic landscape of Phellinus noxius: A hypervariable fungus causing root rot in trees.</title>
        <authorList>
            <person name="Chung C.L."/>
            <person name="Lee T.J."/>
            <person name="Akiba M."/>
            <person name="Lee H.H."/>
            <person name="Kuo T.H."/>
            <person name="Liu D."/>
            <person name="Ke H.M."/>
            <person name="Yokoi T."/>
            <person name="Roa M.B."/>
            <person name="Lu M.J."/>
            <person name="Chang Y.Y."/>
            <person name="Ann P.J."/>
            <person name="Tsai J.N."/>
            <person name="Chen C.Y."/>
            <person name="Tzean S.S."/>
            <person name="Ota Y."/>
            <person name="Hattori T."/>
            <person name="Sahashi N."/>
            <person name="Liou R.F."/>
            <person name="Kikuchi T."/>
            <person name="Tsai I.J."/>
        </authorList>
    </citation>
    <scope>NUCLEOTIDE SEQUENCE [LARGE SCALE GENOMIC DNA]</scope>
    <source>
        <strain evidence="2 3">FFPRI411160</strain>
    </source>
</reference>
<dbReference type="STRING" id="2282107.A0A286UD86"/>
<gene>
    <name evidence="2" type="ORF">PNOK_0763600</name>
</gene>
<proteinExistence type="predicted"/>
<accession>A0A286UD86</accession>
<dbReference type="InterPro" id="IPR000182">
    <property type="entry name" value="GNAT_dom"/>
</dbReference>
<dbReference type="Pfam" id="PF13508">
    <property type="entry name" value="Acetyltransf_7"/>
    <property type="match status" value="1"/>
</dbReference>
<dbReference type="AlphaFoldDB" id="A0A286UD86"/>
<dbReference type="EMBL" id="NBII01000007">
    <property type="protein sequence ID" value="PAV17571.1"/>
    <property type="molecule type" value="Genomic_DNA"/>
</dbReference>
<sequence length="215" mass="24186">MDVNIRRLKQNATEEDIAACVCCANDAFGFSDLPPEAKNFFCGEMSLMPYYHRWIIESGLAGGKVYVAETQQLGIIGSAVWFGPGEEWLGVFSHKEQMEAFDKFAKKAEGKIPGLPSWWFNCFFPKYKKLTDDSLGDSTVKLDSWHCLIIGVLKAYQRAKIGSRLISIIMEEASRCEDARNKRLTLEAGPVEFYKTLGFVVKVLKGKAHWDITLG</sequence>
<dbReference type="InParanoid" id="A0A286UD86"/>
<dbReference type="SUPFAM" id="SSF55729">
    <property type="entry name" value="Acyl-CoA N-acyltransferases (Nat)"/>
    <property type="match status" value="1"/>
</dbReference>